<keyword evidence="4" id="KW-1185">Reference proteome</keyword>
<dbReference type="PANTHER" id="PTHR34351:SF1">
    <property type="entry name" value="SLR1927 PROTEIN"/>
    <property type="match status" value="1"/>
</dbReference>
<dbReference type="PANTHER" id="PTHR34351">
    <property type="entry name" value="SLR1927 PROTEIN-RELATED"/>
    <property type="match status" value="1"/>
</dbReference>
<evidence type="ECO:0000313" key="4">
    <source>
        <dbReference type="Proteomes" id="UP000627838"/>
    </source>
</evidence>
<reference evidence="3 4" key="1">
    <citation type="submission" date="2020-10" db="EMBL/GenBank/DDBJ databases">
        <title>Sequencing the genomes of 1000 actinobacteria strains.</title>
        <authorList>
            <person name="Klenk H.-P."/>
        </authorList>
    </citation>
    <scope>NUCLEOTIDE SEQUENCE [LARGE SCALE GENOMIC DNA]</scope>
    <source>
        <strain evidence="3 4">DSM 46744</strain>
    </source>
</reference>
<proteinExistence type="predicted"/>
<gene>
    <name evidence="3" type="ORF">H4W34_005112</name>
</gene>
<dbReference type="InterPro" id="IPR002881">
    <property type="entry name" value="DUF58"/>
</dbReference>
<sequence length="429" mass="45517">MRRALAGLTTRGRSFVAAGATAIACAFVLGERDLLRAGVLVLVLPLLCTFAVARTRYRLACARRLSPTRLPVGRESRIDLRLENVSRLPSGLLMVEDRIPYALGGRARFLIDRIEPQGSRELRYRVRSDVRGRYRVGPLTVRLTDPFGMVELVRSFSAADSLTVTPEVVPLRPGRLTGAWTGGGDSLARAVAAAGEDDVAPRDYRHGDDLRRVHWRSTARRGELMVRREEQHWQSSGTLFLDTRRNAHWGDGPGGTFERAVSVTASIGVHLVRTGMRLRYVTDVGEELPAASADGAFEGLLLDALAVVRRSPGDALRAEALAAGAGGGARGGLVIAVFGALSAEEAGTVASRWRGSTRVAVLVGAPETDVGASGAAGTGANGAADGDVPAPRRAADLLRAGGWRVVTVRTAADLAEAWARAGEDPARAG</sequence>
<accession>A0ABR9JXI0</accession>
<organism evidence="3 4">
    <name type="scientific">Actinomadura algeriensis</name>
    <dbReference type="NCBI Taxonomy" id="1679523"/>
    <lineage>
        <taxon>Bacteria</taxon>
        <taxon>Bacillati</taxon>
        <taxon>Actinomycetota</taxon>
        <taxon>Actinomycetes</taxon>
        <taxon>Streptosporangiales</taxon>
        <taxon>Thermomonosporaceae</taxon>
        <taxon>Actinomadura</taxon>
    </lineage>
</organism>
<dbReference type="RefSeq" id="WP_192761516.1">
    <property type="nucleotide sequence ID" value="NZ_JADBDZ010000001.1"/>
</dbReference>
<dbReference type="Pfam" id="PF01882">
    <property type="entry name" value="DUF58"/>
    <property type="match status" value="1"/>
</dbReference>
<evidence type="ECO:0000256" key="1">
    <source>
        <dbReference type="SAM" id="Phobius"/>
    </source>
</evidence>
<protein>
    <submittedName>
        <fullName evidence="3">Uncharacterized protein (DUF58 family)</fullName>
    </submittedName>
</protein>
<keyword evidence="1" id="KW-0472">Membrane</keyword>
<dbReference type="Proteomes" id="UP000627838">
    <property type="component" value="Unassembled WGS sequence"/>
</dbReference>
<evidence type="ECO:0000313" key="3">
    <source>
        <dbReference type="EMBL" id="MBE1535279.1"/>
    </source>
</evidence>
<dbReference type="PROSITE" id="PS51257">
    <property type="entry name" value="PROKAR_LIPOPROTEIN"/>
    <property type="match status" value="1"/>
</dbReference>
<keyword evidence="1" id="KW-1133">Transmembrane helix</keyword>
<name>A0ABR9JXI0_9ACTN</name>
<evidence type="ECO:0000259" key="2">
    <source>
        <dbReference type="Pfam" id="PF01882"/>
    </source>
</evidence>
<feature type="transmembrane region" description="Helical" evidence="1">
    <location>
        <begin position="12"/>
        <end position="29"/>
    </location>
</feature>
<dbReference type="EMBL" id="JADBDZ010000001">
    <property type="protein sequence ID" value="MBE1535279.1"/>
    <property type="molecule type" value="Genomic_DNA"/>
</dbReference>
<comment type="caution">
    <text evidence="3">The sequence shown here is derived from an EMBL/GenBank/DDBJ whole genome shotgun (WGS) entry which is preliminary data.</text>
</comment>
<keyword evidence="1" id="KW-0812">Transmembrane</keyword>
<feature type="domain" description="DUF58" evidence="2">
    <location>
        <begin position="202"/>
        <end position="312"/>
    </location>
</feature>
<feature type="transmembrane region" description="Helical" evidence="1">
    <location>
        <begin position="35"/>
        <end position="53"/>
    </location>
</feature>